<evidence type="ECO:0000256" key="10">
    <source>
        <dbReference type="ARBA" id="ARBA00023224"/>
    </source>
</evidence>
<comment type="subcellular location">
    <subcellularLocation>
        <location evidence="1">Cell membrane</location>
        <topology evidence="1">Multi-pass membrane protein</topology>
    </subcellularLocation>
</comment>
<evidence type="ECO:0000256" key="9">
    <source>
        <dbReference type="ARBA" id="ARBA00023180"/>
    </source>
</evidence>
<keyword evidence="7 11" id="KW-0472">Membrane</keyword>
<feature type="domain" description="G-protein coupled receptors family 2 profile 2" evidence="14">
    <location>
        <begin position="270"/>
        <end position="519"/>
    </location>
</feature>
<keyword evidence="10" id="KW-0807">Transducer</keyword>
<dbReference type="InterPro" id="IPR001879">
    <property type="entry name" value="GPCR_2_extracellular_dom"/>
</dbReference>
<evidence type="ECO:0000256" key="1">
    <source>
        <dbReference type="ARBA" id="ARBA00004651"/>
    </source>
</evidence>
<dbReference type="CDD" id="cd15260">
    <property type="entry name" value="7tmB1_NPR_B4_insect-like"/>
    <property type="match status" value="1"/>
</dbReference>
<dbReference type="PANTHER" id="PTHR45620">
    <property type="entry name" value="PDF RECEPTOR-LIKE PROTEIN-RELATED"/>
    <property type="match status" value="1"/>
</dbReference>
<feature type="chain" id="PRO_5043751942" description="Calcitonin receptor" evidence="12">
    <location>
        <begin position="23"/>
        <end position="583"/>
    </location>
</feature>
<dbReference type="InterPro" id="IPR017981">
    <property type="entry name" value="GPCR_2-like_7TM"/>
</dbReference>
<evidence type="ECO:0000256" key="8">
    <source>
        <dbReference type="ARBA" id="ARBA00023170"/>
    </source>
</evidence>
<evidence type="ECO:0000256" key="4">
    <source>
        <dbReference type="ARBA" id="ARBA00022692"/>
    </source>
</evidence>
<evidence type="ECO:0000259" key="13">
    <source>
        <dbReference type="PROSITE" id="PS50227"/>
    </source>
</evidence>
<feature type="transmembrane region" description="Helical" evidence="11">
    <location>
        <begin position="356"/>
        <end position="376"/>
    </location>
</feature>
<dbReference type="GO" id="GO:0007166">
    <property type="term" value="P:cell surface receptor signaling pathway"/>
    <property type="evidence" value="ECO:0007669"/>
    <property type="project" value="InterPro"/>
</dbReference>
<dbReference type="EMBL" id="CAXIEN010000029">
    <property type="protein sequence ID" value="CAL1267605.1"/>
    <property type="molecule type" value="Genomic_DNA"/>
</dbReference>
<keyword evidence="8" id="KW-0675">Receptor</keyword>
<dbReference type="GO" id="GO:0007188">
    <property type="term" value="P:adenylate cyclase-modulating G protein-coupled receptor signaling pathway"/>
    <property type="evidence" value="ECO:0007669"/>
    <property type="project" value="TreeGrafter"/>
</dbReference>
<dbReference type="GO" id="GO:0005886">
    <property type="term" value="C:plasma membrane"/>
    <property type="evidence" value="ECO:0007669"/>
    <property type="project" value="UniProtKB-SubCell"/>
</dbReference>
<dbReference type="Pfam" id="PF02793">
    <property type="entry name" value="HRM"/>
    <property type="match status" value="2"/>
</dbReference>
<organism evidence="15 16">
    <name type="scientific">Larinioides sclopetarius</name>
    <dbReference type="NCBI Taxonomy" id="280406"/>
    <lineage>
        <taxon>Eukaryota</taxon>
        <taxon>Metazoa</taxon>
        <taxon>Ecdysozoa</taxon>
        <taxon>Arthropoda</taxon>
        <taxon>Chelicerata</taxon>
        <taxon>Arachnida</taxon>
        <taxon>Araneae</taxon>
        <taxon>Araneomorphae</taxon>
        <taxon>Entelegynae</taxon>
        <taxon>Araneoidea</taxon>
        <taxon>Araneidae</taxon>
        <taxon>Larinioides</taxon>
    </lineage>
</organism>
<evidence type="ECO:0000313" key="15">
    <source>
        <dbReference type="EMBL" id="CAL1267605.1"/>
    </source>
</evidence>
<dbReference type="PANTHER" id="PTHR45620:SF32">
    <property type="entry name" value="DIURETIC HORMONE 31 RECEPTOR, ISOFORM C"/>
    <property type="match status" value="1"/>
</dbReference>
<evidence type="ECO:0000256" key="7">
    <source>
        <dbReference type="ARBA" id="ARBA00023136"/>
    </source>
</evidence>
<sequence>MTYCWLRQVVILLLCCSAFAQAKLHIGIPEGTTANENTDVDTSKILVQQIRAYWRCYETVRTRPLSDAGGDKKNGNDLFCPATFDGWGCWDATSAGETLEIPCPSEGNSSRKVKKRCSENGYWEINADTKEEKVDYRECNINVSTGDADLLFQVIEELVNLERSPYSDPQTAEAFEICLQTVLSSPKISISTELYCPRTFDGWGCWNDTLAGKSAYIPCPHFITGFLPERSAHKECNPDGTWYRHPDNNRTWSNYTTCVDKDDLTFRQRIVNIYISGYSTSVIALLVSLGIFFYFRCVQCTRITIHKHLFMSFIINNIMWIIWYTEVVQKPSVLISNELPCQILHVLVHYFLVSNYLWMFCEGFYLHTLLIVAFVAEDKLLKWFYLIGWGIPLVIITVYASVRSSFPKDTEFCWIEESDFSWVISGPVCFSMLLNFVFLVNIVRVLVTKLRAVNSPDTHQTRKAVRATLILIPLLGLHYVVTPFRPVPRSPGEAIYETVSAIVTSFQGLMVALLFCFFNGEVIALVRKKWHQALLMRGRRMSYAATTVSFNANPVPMGHYGNNGCITKHGGKRPHEPVQTKSL</sequence>
<keyword evidence="9" id="KW-0325">Glycoprotein</keyword>
<feature type="transmembrane region" description="Helical" evidence="11">
    <location>
        <begin position="383"/>
        <end position="402"/>
    </location>
</feature>
<dbReference type="PROSITE" id="PS50261">
    <property type="entry name" value="G_PROTEIN_RECEP_F2_4"/>
    <property type="match status" value="1"/>
</dbReference>
<keyword evidence="3" id="KW-1003">Cell membrane</keyword>
<dbReference type="PROSITE" id="PS50227">
    <property type="entry name" value="G_PROTEIN_RECEP_F2_3"/>
    <property type="match status" value="2"/>
</dbReference>
<feature type="transmembrane region" description="Helical" evidence="11">
    <location>
        <begin position="422"/>
        <end position="443"/>
    </location>
</feature>
<dbReference type="AlphaFoldDB" id="A0AAV1Z8B9"/>
<dbReference type="GO" id="GO:0008528">
    <property type="term" value="F:G protein-coupled peptide receptor activity"/>
    <property type="evidence" value="ECO:0007669"/>
    <property type="project" value="TreeGrafter"/>
</dbReference>
<dbReference type="PROSITE" id="PS00650">
    <property type="entry name" value="G_PROTEIN_RECEP_F2_2"/>
    <property type="match status" value="1"/>
</dbReference>
<keyword evidence="12" id="KW-0732">Signal</keyword>
<accession>A0AAV1Z8B9</accession>
<dbReference type="Gene3D" id="4.10.1240.10">
    <property type="entry name" value="GPCR, family 2, extracellular hormone receptor domain"/>
    <property type="match status" value="2"/>
</dbReference>
<comment type="similarity">
    <text evidence="2">Belongs to the G-protein coupled receptor 2 family.</text>
</comment>
<feature type="transmembrane region" description="Helical" evidence="11">
    <location>
        <begin position="464"/>
        <end position="481"/>
    </location>
</feature>
<feature type="transmembrane region" description="Helical" evidence="11">
    <location>
        <begin position="273"/>
        <end position="295"/>
    </location>
</feature>
<protein>
    <recommendedName>
        <fullName evidence="17">Calcitonin receptor</fullName>
    </recommendedName>
</protein>
<dbReference type="PROSITE" id="PS00649">
    <property type="entry name" value="G_PROTEIN_RECEP_F2_1"/>
    <property type="match status" value="2"/>
</dbReference>
<evidence type="ECO:0000256" key="11">
    <source>
        <dbReference type="SAM" id="Phobius"/>
    </source>
</evidence>
<evidence type="ECO:0000256" key="5">
    <source>
        <dbReference type="ARBA" id="ARBA00022989"/>
    </source>
</evidence>
<dbReference type="Gene3D" id="1.20.1070.10">
    <property type="entry name" value="Rhodopsin 7-helix transmembrane proteins"/>
    <property type="match status" value="1"/>
</dbReference>
<keyword evidence="6" id="KW-0297">G-protein coupled receptor</keyword>
<dbReference type="InterPro" id="IPR050332">
    <property type="entry name" value="GPCR_2"/>
</dbReference>
<evidence type="ECO:0000259" key="14">
    <source>
        <dbReference type="PROSITE" id="PS50261"/>
    </source>
</evidence>
<dbReference type="InterPro" id="IPR036445">
    <property type="entry name" value="GPCR_2_extracell_dom_sf"/>
</dbReference>
<feature type="signal peptide" evidence="12">
    <location>
        <begin position="1"/>
        <end position="22"/>
    </location>
</feature>
<evidence type="ECO:0000313" key="16">
    <source>
        <dbReference type="Proteomes" id="UP001497382"/>
    </source>
</evidence>
<feature type="transmembrane region" description="Helical" evidence="11">
    <location>
        <begin position="501"/>
        <end position="526"/>
    </location>
</feature>
<dbReference type="Pfam" id="PF00002">
    <property type="entry name" value="7tm_2"/>
    <property type="match status" value="1"/>
</dbReference>
<dbReference type="SUPFAM" id="SSF111418">
    <property type="entry name" value="Hormone receptor domain"/>
    <property type="match status" value="2"/>
</dbReference>
<name>A0AAV1Z8B9_9ARAC</name>
<evidence type="ECO:0008006" key="17">
    <source>
        <dbReference type="Google" id="ProtNLM"/>
    </source>
</evidence>
<feature type="domain" description="G-protein coupled receptors family 2 profile 1" evidence="13">
    <location>
        <begin position="55"/>
        <end position="143"/>
    </location>
</feature>
<dbReference type="InterPro" id="IPR000832">
    <property type="entry name" value="GPCR_2_secretin-like"/>
</dbReference>
<feature type="transmembrane region" description="Helical" evidence="11">
    <location>
        <begin position="307"/>
        <end position="325"/>
    </location>
</feature>
<dbReference type="PRINTS" id="PR00249">
    <property type="entry name" value="GPCRSECRETIN"/>
</dbReference>
<evidence type="ECO:0000256" key="12">
    <source>
        <dbReference type="SAM" id="SignalP"/>
    </source>
</evidence>
<feature type="domain" description="G-protein coupled receptors family 2 profile 1" evidence="13">
    <location>
        <begin position="177"/>
        <end position="262"/>
    </location>
</feature>
<keyword evidence="4 11" id="KW-0812">Transmembrane</keyword>
<evidence type="ECO:0000256" key="3">
    <source>
        <dbReference type="ARBA" id="ARBA00022475"/>
    </source>
</evidence>
<dbReference type="SMART" id="SM00008">
    <property type="entry name" value="HormR"/>
    <property type="match status" value="2"/>
</dbReference>
<reference evidence="15 16" key="1">
    <citation type="submission" date="2024-04" db="EMBL/GenBank/DDBJ databases">
        <authorList>
            <person name="Rising A."/>
            <person name="Reimegard J."/>
            <person name="Sonavane S."/>
            <person name="Akerstrom W."/>
            <person name="Nylinder S."/>
            <person name="Hedman E."/>
            <person name="Kallberg Y."/>
        </authorList>
    </citation>
    <scope>NUCLEOTIDE SEQUENCE [LARGE SCALE GENOMIC DNA]</scope>
</reference>
<comment type="caution">
    <text evidence="15">The sequence shown here is derived from an EMBL/GenBank/DDBJ whole genome shotgun (WGS) entry which is preliminary data.</text>
</comment>
<evidence type="ECO:0000256" key="6">
    <source>
        <dbReference type="ARBA" id="ARBA00023040"/>
    </source>
</evidence>
<dbReference type="InterPro" id="IPR017983">
    <property type="entry name" value="GPCR_2_secretin-like_CS"/>
</dbReference>
<gene>
    <name evidence="15" type="ORF">LARSCL_LOCUS3768</name>
</gene>
<keyword evidence="5 11" id="KW-1133">Transmembrane helix</keyword>
<dbReference type="Proteomes" id="UP001497382">
    <property type="component" value="Unassembled WGS sequence"/>
</dbReference>
<proteinExistence type="inferred from homology"/>
<evidence type="ECO:0000256" key="2">
    <source>
        <dbReference type="ARBA" id="ARBA00005314"/>
    </source>
</evidence>
<keyword evidence="16" id="KW-1185">Reference proteome</keyword>